<dbReference type="SUPFAM" id="SSF47413">
    <property type="entry name" value="lambda repressor-like DNA-binding domains"/>
    <property type="match status" value="1"/>
</dbReference>
<dbReference type="OrthoDB" id="3454723at2"/>
<feature type="domain" description="HTH cro/C1-type" evidence="1">
    <location>
        <begin position="1"/>
        <end position="46"/>
    </location>
</feature>
<reference evidence="2 3" key="1">
    <citation type="journal article" date="2012" name="J. Bacteriol.">
        <title>Genome sequence of the bacterium Streptomyces davawensis JCM 4913 and heterologous production of the unique antibiotic roseoflavin.</title>
        <authorList>
            <person name="Jankowitsch F."/>
            <person name="Schwarz J."/>
            <person name="Ruckert C."/>
            <person name="Gust B."/>
            <person name="Szczepanowski R."/>
            <person name="Blom J."/>
            <person name="Pelzer S."/>
            <person name="Kalinowski J."/>
            <person name="Mack M."/>
        </authorList>
    </citation>
    <scope>NUCLEOTIDE SEQUENCE [LARGE SCALE GENOMIC DNA]</scope>
    <source>
        <strain evidence="3">DSM 101723 / JCM 4913 / KCC S-0913 / 768</strain>
    </source>
</reference>
<dbReference type="Gene3D" id="1.10.260.40">
    <property type="entry name" value="lambda repressor-like DNA-binding domains"/>
    <property type="match status" value="1"/>
</dbReference>
<keyword evidence="3" id="KW-1185">Reference proteome</keyword>
<name>K4REJ2_STRDJ</name>
<dbReference type="AlphaFoldDB" id="K4REJ2"/>
<protein>
    <recommendedName>
        <fullName evidence="1">HTH cro/C1-type domain-containing protein</fullName>
    </recommendedName>
</protein>
<dbReference type="InterPro" id="IPR010982">
    <property type="entry name" value="Lambda_DNA-bd_dom_sf"/>
</dbReference>
<dbReference type="GO" id="GO:0003677">
    <property type="term" value="F:DNA binding"/>
    <property type="evidence" value="ECO:0007669"/>
    <property type="project" value="InterPro"/>
</dbReference>
<dbReference type="EMBL" id="HE971709">
    <property type="protein sequence ID" value="CCK31992.1"/>
    <property type="molecule type" value="Genomic_DNA"/>
</dbReference>
<dbReference type="CDD" id="cd00093">
    <property type="entry name" value="HTH_XRE"/>
    <property type="match status" value="1"/>
</dbReference>
<dbReference type="InterPro" id="IPR001387">
    <property type="entry name" value="Cro/C1-type_HTH"/>
</dbReference>
<evidence type="ECO:0000313" key="3">
    <source>
        <dbReference type="Proteomes" id="UP000008043"/>
    </source>
</evidence>
<dbReference type="HOGENOM" id="CLU_1926328_0_0_11"/>
<dbReference type="PATRIC" id="fig|1214101.3.peg.7710"/>
<gene>
    <name evidence="2" type="ORF">BN159_7613</name>
</gene>
<evidence type="ECO:0000259" key="1">
    <source>
        <dbReference type="PROSITE" id="PS50943"/>
    </source>
</evidence>
<proteinExistence type="predicted"/>
<organism evidence="2 3">
    <name type="scientific">Streptomyces davaonensis (strain DSM 101723 / JCM 4913 / KCC S-0913 / 768)</name>
    <dbReference type="NCBI Taxonomy" id="1214101"/>
    <lineage>
        <taxon>Bacteria</taxon>
        <taxon>Bacillati</taxon>
        <taxon>Actinomycetota</taxon>
        <taxon>Actinomycetes</taxon>
        <taxon>Kitasatosporales</taxon>
        <taxon>Streptomycetaceae</taxon>
        <taxon>Streptomyces</taxon>
    </lineage>
</organism>
<accession>K4REJ2</accession>
<dbReference type="Proteomes" id="UP000008043">
    <property type="component" value="Chromosome"/>
</dbReference>
<sequence>MSPEDVADRMGGVCPVIHYYEAGVHSPSVSRLGDLALALGCAPDDLIASPRGEASLVDLRSVAGFTTASVAARLRGDPASHGQLIDHRKIRDLEEERKVPGKMLWDPETSGLLASALARMYGVPPRVLMDA</sequence>
<dbReference type="PROSITE" id="PS50943">
    <property type="entry name" value="HTH_CROC1"/>
    <property type="match status" value="1"/>
</dbReference>
<dbReference type="KEGG" id="sdv:BN159_7613"/>
<evidence type="ECO:0000313" key="2">
    <source>
        <dbReference type="EMBL" id="CCK31992.1"/>
    </source>
</evidence>